<proteinExistence type="predicted"/>
<reference evidence="1 2" key="1">
    <citation type="submission" date="2018-01" db="EMBL/GenBank/DDBJ databases">
        <title>Complete and assembled Genome of Pantoea gaviniae DSM22758T.</title>
        <authorList>
            <person name="Stevens M.J.A."/>
            <person name="Zurfluh K."/>
            <person name="Stephan R."/>
        </authorList>
    </citation>
    <scope>NUCLEOTIDE SEQUENCE [LARGE SCALE GENOMIC DNA]</scope>
    <source>
        <strain evidence="1 2">DSM 22758</strain>
    </source>
</reference>
<accession>A0A2L0IM29</accession>
<sequence>MLVWCFLIFTTHEFLRVLHIHLAGSLIMGIRFMVSREPVTMSGQFAL</sequence>
<organism evidence="1 2">
    <name type="scientific">Mixta gaviniae</name>
    <dbReference type="NCBI Taxonomy" id="665914"/>
    <lineage>
        <taxon>Bacteria</taxon>
        <taxon>Pseudomonadati</taxon>
        <taxon>Pseudomonadota</taxon>
        <taxon>Gammaproteobacteria</taxon>
        <taxon>Enterobacterales</taxon>
        <taxon>Erwiniaceae</taxon>
        <taxon>Mixta</taxon>
    </lineage>
</organism>
<protein>
    <submittedName>
        <fullName evidence="1">Inorganic polyphosphate kinase</fullName>
    </submittedName>
</protein>
<dbReference type="KEGG" id="pgz:C2E15_16155"/>
<dbReference type="Proteomes" id="UP000238365">
    <property type="component" value="Chromosome"/>
</dbReference>
<dbReference type="GO" id="GO:0016301">
    <property type="term" value="F:kinase activity"/>
    <property type="evidence" value="ECO:0007669"/>
    <property type="project" value="UniProtKB-KW"/>
</dbReference>
<gene>
    <name evidence="1" type="ORF">C2E15_16155</name>
</gene>
<keyword evidence="1" id="KW-0808">Transferase</keyword>
<evidence type="ECO:0000313" key="1">
    <source>
        <dbReference type="EMBL" id="AUX95519.1"/>
    </source>
</evidence>
<dbReference type="EMBL" id="CP026377">
    <property type="protein sequence ID" value="AUX95519.1"/>
    <property type="molecule type" value="Genomic_DNA"/>
</dbReference>
<keyword evidence="1" id="KW-0418">Kinase</keyword>
<keyword evidence="2" id="KW-1185">Reference proteome</keyword>
<evidence type="ECO:0000313" key="2">
    <source>
        <dbReference type="Proteomes" id="UP000238365"/>
    </source>
</evidence>
<name>A0A2L0IM29_9GAMM</name>
<dbReference type="AlphaFoldDB" id="A0A2L0IM29"/>